<dbReference type="Gene3D" id="3.60.9.10">
    <property type="entry name" value="Aldehyde ferredoxin oxidoreductase, N-terminal domain"/>
    <property type="match status" value="1"/>
</dbReference>
<comment type="caution">
    <text evidence="11">The sequence shown here is derived from an EMBL/GenBank/DDBJ whole genome shotgun (WGS) entry which is preliminary data.</text>
</comment>
<keyword evidence="4" id="KW-0479">Metal-binding</keyword>
<keyword evidence="7" id="KW-0411">Iron-sulfur</keyword>
<dbReference type="PANTHER" id="PTHR30038">
    <property type="entry name" value="ALDEHYDE FERREDOXIN OXIDOREDUCTASE"/>
    <property type="match status" value="1"/>
</dbReference>
<comment type="cofactor">
    <cofactor evidence="8">
        <name>tungstopterin</name>
        <dbReference type="ChEBI" id="CHEBI:30402"/>
    </cofactor>
</comment>
<dbReference type="InterPro" id="IPR013983">
    <property type="entry name" value="Ald_Fedxn_OxRdtase_N"/>
</dbReference>
<feature type="compositionally biased region" description="Basic and acidic residues" evidence="9">
    <location>
        <begin position="542"/>
        <end position="558"/>
    </location>
</feature>
<dbReference type="Gene3D" id="1.10.599.10">
    <property type="entry name" value="Aldehyde Ferredoxin Oxidoreductase Protein, subunit A, domain 3"/>
    <property type="match status" value="1"/>
</dbReference>
<dbReference type="InterPro" id="IPR013985">
    <property type="entry name" value="Ald_Fedxn_OxRdtase_dom3"/>
</dbReference>
<dbReference type="Pfam" id="PF01314">
    <property type="entry name" value="AFOR_C"/>
    <property type="match status" value="1"/>
</dbReference>
<evidence type="ECO:0000256" key="4">
    <source>
        <dbReference type="ARBA" id="ARBA00022723"/>
    </source>
</evidence>
<dbReference type="SMART" id="SM00790">
    <property type="entry name" value="AFOR_N"/>
    <property type="match status" value="1"/>
</dbReference>
<evidence type="ECO:0000256" key="8">
    <source>
        <dbReference type="ARBA" id="ARBA00049934"/>
    </source>
</evidence>
<dbReference type="EMBL" id="LHXO01000077">
    <property type="protein sequence ID" value="KXA94160.1"/>
    <property type="molecule type" value="Genomic_DNA"/>
</dbReference>
<dbReference type="SUPFAM" id="SSF48310">
    <property type="entry name" value="Aldehyde ferredoxin oxidoreductase, C-terminal domains"/>
    <property type="match status" value="1"/>
</dbReference>
<keyword evidence="12" id="KW-1185">Reference proteome</keyword>
<evidence type="ECO:0000259" key="10">
    <source>
        <dbReference type="SMART" id="SM00790"/>
    </source>
</evidence>
<evidence type="ECO:0000256" key="5">
    <source>
        <dbReference type="ARBA" id="ARBA00023002"/>
    </source>
</evidence>
<evidence type="ECO:0000313" key="12">
    <source>
        <dbReference type="Proteomes" id="UP000070284"/>
    </source>
</evidence>
<keyword evidence="5" id="KW-0560">Oxidoreductase</keyword>
<keyword evidence="3" id="KW-0004">4Fe-4S</keyword>
<evidence type="ECO:0000256" key="2">
    <source>
        <dbReference type="ARBA" id="ARBA00011032"/>
    </source>
</evidence>
<dbReference type="GO" id="GO:0016625">
    <property type="term" value="F:oxidoreductase activity, acting on the aldehyde or oxo group of donors, iron-sulfur protein as acceptor"/>
    <property type="evidence" value="ECO:0007669"/>
    <property type="project" value="InterPro"/>
</dbReference>
<organism evidence="11 12">
    <name type="scientific">candidate division MSBL1 archaeon SCGC-AAA259E19</name>
    <dbReference type="NCBI Taxonomy" id="1698264"/>
    <lineage>
        <taxon>Archaea</taxon>
        <taxon>Methanobacteriati</taxon>
        <taxon>Methanobacteriota</taxon>
        <taxon>candidate division MSBL1</taxon>
    </lineage>
</organism>
<dbReference type="PATRIC" id="fig|1698264.3.peg.1866"/>
<comment type="cofactor">
    <cofactor evidence="1">
        <name>[4Fe-4S] cluster</name>
        <dbReference type="ChEBI" id="CHEBI:49883"/>
    </cofactor>
</comment>
<dbReference type="GO" id="GO:0009055">
    <property type="term" value="F:electron transfer activity"/>
    <property type="evidence" value="ECO:0007669"/>
    <property type="project" value="InterPro"/>
</dbReference>
<keyword evidence="6" id="KW-0408">Iron</keyword>
<dbReference type="AlphaFoldDB" id="A0A133UJ33"/>
<feature type="region of interest" description="Disordered" evidence="9">
    <location>
        <begin position="542"/>
        <end position="572"/>
    </location>
</feature>
<protein>
    <recommendedName>
        <fullName evidence="10">Aldehyde ferredoxin oxidoreductase N-terminal domain-containing protein</fullName>
    </recommendedName>
</protein>
<evidence type="ECO:0000313" key="11">
    <source>
        <dbReference type="EMBL" id="KXA94160.1"/>
    </source>
</evidence>
<feature type="domain" description="Aldehyde ferredoxin oxidoreductase N-terminal" evidence="10">
    <location>
        <begin position="4"/>
        <end position="205"/>
    </location>
</feature>
<reference evidence="11 12" key="1">
    <citation type="journal article" date="2016" name="Sci. Rep.">
        <title>Metabolic traits of an uncultured archaeal lineage -MSBL1- from brine pools of the Red Sea.</title>
        <authorList>
            <person name="Mwirichia R."/>
            <person name="Alam I."/>
            <person name="Rashid M."/>
            <person name="Vinu M."/>
            <person name="Ba-Alawi W."/>
            <person name="Anthony Kamau A."/>
            <person name="Kamanda Ngugi D."/>
            <person name="Goker M."/>
            <person name="Klenk H.P."/>
            <person name="Bajic V."/>
            <person name="Stingl U."/>
        </authorList>
    </citation>
    <scope>NUCLEOTIDE SEQUENCE [LARGE SCALE GENOMIC DNA]</scope>
    <source>
        <strain evidence="11">SCGC-AAA259E19</strain>
    </source>
</reference>
<dbReference type="Proteomes" id="UP000070284">
    <property type="component" value="Unassembled WGS sequence"/>
</dbReference>
<dbReference type="PANTHER" id="PTHR30038:SF0">
    <property type="entry name" value="TUNGSTEN-CONTAINING ALDEHYDE FERREDOXIN OXIDOREDUCTASE"/>
    <property type="match status" value="1"/>
</dbReference>
<dbReference type="InterPro" id="IPR051919">
    <property type="entry name" value="W-dependent_AOR"/>
</dbReference>
<dbReference type="SUPFAM" id="SSF56228">
    <property type="entry name" value="Aldehyde ferredoxin oxidoreductase, N-terminal domain"/>
    <property type="match status" value="1"/>
</dbReference>
<dbReference type="InterPro" id="IPR001203">
    <property type="entry name" value="OxRdtase_Ald_Fedxn_C"/>
</dbReference>
<dbReference type="Gene3D" id="1.10.569.10">
    <property type="entry name" value="Aldehyde Ferredoxin Oxidoreductase Protein, subunit A, domain 2"/>
    <property type="match status" value="1"/>
</dbReference>
<dbReference type="Pfam" id="PF02730">
    <property type="entry name" value="AFOR_N"/>
    <property type="match status" value="1"/>
</dbReference>
<dbReference type="InterPro" id="IPR036021">
    <property type="entry name" value="Tungsten_al_ferr_oxy-like_C"/>
</dbReference>
<gene>
    <name evidence="11" type="ORF">AKJ65_05215</name>
</gene>
<dbReference type="InterPro" id="IPR013984">
    <property type="entry name" value="Ald_Fedxn_OxRdtase_dom2"/>
</dbReference>
<evidence type="ECO:0000256" key="7">
    <source>
        <dbReference type="ARBA" id="ARBA00023014"/>
    </source>
</evidence>
<dbReference type="GO" id="GO:0046872">
    <property type="term" value="F:metal ion binding"/>
    <property type="evidence" value="ECO:0007669"/>
    <property type="project" value="UniProtKB-KW"/>
</dbReference>
<evidence type="ECO:0000256" key="1">
    <source>
        <dbReference type="ARBA" id="ARBA00001966"/>
    </source>
</evidence>
<dbReference type="GO" id="GO:0051539">
    <property type="term" value="F:4 iron, 4 sulfur cluster binding"/>
    <property type="evidence" value="ECO:0007669"/>
    <property type="project" value="UniProtKB-KW"/>
</dbReference>
<dbReference type="InterPro" id="IPR036503">
    <property type="entry name" value="Ald_Fedxn_OxRdtase_N_sf"/>
</dbReference>
<accession>A0A133UJ33</accession>
<proteinExistence type="inferred from homology"/>
<sequence length="609" mass="67349">MDGYFGRYLDVDLSDEIIEEYETPEKWIRNYLGGRGTGIRILLEEMDGDEDPLGPNNIMIFATGPLQGTGVPGAGRHVVVSKSPKTESVSDSYAGGFFAHELANSGYDGVILRGMADSPVYLVIDENGPGLEDAEELWGEETADVDGKLKARHDGGRVATIGIAGENLVKFSCIINDKNRAAGRPGFGAVMGSKKLKAVLVKGFENKPIYNEEKLRKTQKEFVENLKESSSIEWGKYGTASGLGALNERGILPTKNFQKGVFDKHEKIEGETLFNEIITERDNCTGCPVRCKRVVRTEFAGEEVEEKYGGPEYETLSAFGSLCMNSDLTSIALANQKCNKYGLDTISTGNTIAFLMEASEKNLLEEDIKWGDSEKIVELVDEIAHREGLGKTVAEGIVEFAEEIEADFAVTSKGQEIPMHDPRGKKGLGISYAISPRGGTHMEGFHDDFREESPEIGVYSLSDRFSWQGKPYATKRFEDFQSFLNSCIFCAFTTNYAGENYNGHLIRRMVNATTGMNIGPGQMLDIGERNFNLLRIHSRREGYTRSNDKLPKRLREALPKGPSSDSPIPKDKMQEAIDEYYKLRGWEAKGPTSDTLRSLGMGEVIESIE</sequence>
<evidence type="ECO:0000256" key="9">
    <source>
        <dbReference type="SAM" id="MobiDB-lite"/>
    </source>
</evidence>
<comment type="similarity">
    <text evidence="2">Belongs to the AOR/FOR family.</text>
</comment>
<name>A0A133UJ33_9EURY</name>
<evidence type="ECO:0000256" key="3">
    <source>
        <dbReference type="ARBA" id="ARBA00022485"/>
    </source>
</evidence>
<evidence type="ECO:0000256" key="6">
    <source>
        <dbReference type="ARBA" id="ARBA00023004"/>
    </source>
</evidence>